<dbReference type="InterPro" id="IPR052340">
    <property type="entry name" value="RNase_Y/CdgJ"/>
</dbReference>
<dbReference type="SMART" id="SM00052">
    <property type="entry name" value="EAL"/>
    <property type="match status" value="1"/>
</dbReference>
<reference evidence="3" key="1">
    <citation type="submission" date="2024-06" db="EMBL/GenBank/DDBJ databases">
        <title>Genome sequence of Vogesella sp. MAHUQ-64.</title>
        <authorList>
            <person name="Huq M.A."/>
        </authorList>
    </citation>
    <scope>NUCLEOTIDE SEQUENCE</scope>
    <source>
        <strain evidence="3">MAHUQ-64</strain>
    </source>
</reference>
<dbReference type="PIRSF" id="PIRSF003180">
    <property type="entry name" value="DiGMPpdiest_YuxH"/>
    <property type="match status" value="1"/>
</dbReference>
<dbReference type="Gene3D" id="1.10.3210.10">
    <property type="entry name" value="Hypothetical protein af1432"/>
    <property type="match status" value="1"/>
</dbReference>
<proteinExistence type="predicted"/>
<dbReference type="Pfam" id="PF00563">
    <property type="entry name" value="EAL"/>
    <property type="match status" value="1"/>
</dbReference>
<dbReference type="PROSITE" id="PS50883">
    <property type="entry name" value="EAL"/>
    <property type="match status" value="1"/>
</dbReference>
<feature type="domain" description="HDOD" evidence="2">
    <location>
        <begin position="201"/>
        <end position="386"/>
    </location>
</feature>
<keyword evidence="4" id="KW-1185">Reference proteome</keyword>
<dbReference type="PANTHER" id="PTHR33525:SF4">
    <property type="entry name" value="CYCLIC DI-GMP PHOSPHODIESTERASE CDGJ"/>
    <property type="match status" value="1"/>
</dbReference>
<dbReference type="InterPro" id="IPR013976">
    <property type="entry name" value="HDOD"/>
</dbReference>
<dbReference type="EMBL" id="JBEFLD010000007">
    <property type="protein sequence ID" value="MEQ6291726.1"/>
    <property type="molecule type" value="Genomic_DNA"/>
</dbReference>
<gene>
    <name evidence="3" type="ORF">ABNW52_13990</name>
</gene>
<comment type="caution">
    <text evidence="3">The sequence shown here is derived from an EMBL/GenBank/DDBJ whole genome shotgun (WGS) entry which is preliminary data.</text>
</comment>
<dbReference type="InterPro" id="IPR035919">
    <property type="entry name" value="EAL_sf"/>
</dbReference>
<dbReference type="InterPro" id="IPR001633">
    <property type="entry name" value="EAL_dom"/>
</dbReference>
<dbReference type="SUPFAM" id="SSF141868">
    <property type="entry name" value="EAL domain-like"/>
    <property type="match status" value="1"/>
</dbReference>
<name>A0ABV1M6T0_9NEIS</name>
<dbReference type="Gene3D" id="3.20.20.450">
    <property type="entry name" value="EAL domain"/>
    <property type="match status" value="1"/>
</dbReference>
<dbReference type="InterPro" id="IPR014408">
    <property type="entry name" value="dGMP_Pdiesterase_EAL/HD-GYP"/>
</dbReference>
<evidence type="ECO:0000259" key="1">
    <source>
        <dbReference type="PROSITE" id="PS50883"/>
    </source>
</evidence>
<evidence type="ECO:0000313" key="3">
    <source>
        <dbReference type="EMBL" id="MEQ6291726.1"/>
    </source>
</evidence>
<dbReference type="PROSITE" id="PS51833">
    <property type="entry name" value="HDOD"/>
    <property type="match status" value="1"/>
</dbReference>
<dbReference type="PANTHER" id="PTHR33525">
    <property type="match status" value="1"/>
</dbReference>
<feature type="domain" description="EAL" evidence="1">
    <location>
        <begin position="1"/>
        <end position="207"/>
    </location>
</feature>
<dbReference type="Pfam" id="PF08668">
    <property type="entry name" value="HDOD"/>
    <property type="match status" value="1"/>
</dbReference>
<evidence type="ECO:0000313" key="4">
    <source>
        <dbReference type="Proteomes" id="UP001433638"/>
    </source>
</evidence>
<accession>A0ABV1M6T0</accession>
<dbReference type="RefSeq" id="WP_349588975.1">
    <property type="nucleotide sequence ID" value="NZ_JBEFLD010000007.1"/>
</dbReference>
<sequence>MSNSAFLGRQPVLNRNQQLIGYELLFRSSGDAASAAPHAPLEADTQVLVNALNNMGTNWLIGSKLAFINVGEAMLGSDFLELLPPRRVVLDIAANIQPGNELVSRVRYLRSLGFGISLDDFNFEQPAAALLELANYVKLDVQAMDKLQFQALAARLRSYPVIRIGERIESYEHYNLCRDLGLDGYQGYYFARPETLSAKIIHASFSNTLKLLNLLRADAPLRDIEQVLKGDVALSFKLLRYVNSAAAGLNTTISSFGHAVTVLGYQKLYRWLTLLLVTSNENGNLAPALQKTAITRARVMELLAVETSHGSEFCDNAFIVGMFSLLDVIFDMPMPQILEHINLPHEVQQVLLHQQGSFANIFKLALALEQGLETLPQQAESLGLDPDQLNLLHTSALAWVEEL</sequence>
<protein>
    <submittedName>
        <fullName evidence="3">HDOD domain-containing protein</fullName>
    </submittedName>
</protein>
<evidence type="ECO:0000259" key="2">
    <source>
        <dbReference type="PROSITE" id="PS51833"/>
    </source>
</evidence>
<dbReference type="SUPFAM" id="SSF109604">
    <property type="entry name" value="HD-domain/PDEase-like"/>
    <property type="match status" value="1"/>
</dbReference>
<organism evidence="3 4">
    <name type="scientific">Vogesella oryzagri</name>
    <dbReference type="NCBI Taxonomy" id="3160864"/>
    <lineage>
        <taxon>Bacteria</taxon>
        <taxon>Pseudomonadati</taxon>
        <taxon>Pseudomonadota</taxon>
        <taxon>Betaproteobacteria</taxon>
        <taxon>Neisseriales</taxon>
        <taxon>Chromobacteriaceae</taxon>
        <taxon>Vogesella</taxon>
    </lineage>
</organism>
<dbReference type="Proteomes" id="UP001433638">
    <property type="component" value="Unassembled WGS sequence"/>
</dbReference>